<feature type="compositionally biased region" description="Basic and acidic residues" evidence="1">
    <location>
        <begin position="302"/>
        <end position="315"/>
    </location>
</feature>
<dbReference type="PANTHER" id="PTHR30461">
    <property type="entry name" value="DNA-INVERTASE FROM LAMBDOID PROPHAGE"/>
    <property type="match status" value="1"/>
</dbReference>
<dbReference type="OrthoDB" id="2188903at2"/>
<accession>A0A4U7JA37</accession>
<dbReference type="EMBL" id="CP061336">
    <property type="protein sequence ID" value="QNU66417.1"/>
    <property type="molecule type" value="Genomic_DNA"/>
</dbReference>
<dbReference type="InterPro" id="IPR050639">
    <property type="entry name" value="SSR_resolvase"/>
</dbReference>
<protein>
    <submittedName>
        <fullName evidence="2">Recombinase family protein</fullName>
    </submittedName>
</protein>
<dbReference type="Pfam" id="PF13408">
    <property type="entry name" value="Zn_ribbon_recom"/>
    <property type="match status" value="1"/>
</dbReference>
<sequence length="335" mass="38952">MMQRHMPMGYKMVNGNIEIQEEQAEIIKRIFMDYINGKSMIAIAKELTAMNVLNANKKPNWNHGSVGKILQNVKYQGDNLYPKLIEKDIFTKTQQRRTAKEAELGRTQQIYAMRNQTVFSGKIRCGECGEPYRKYIEHAGKPSEKIKWKCKKYIFQNEVCCKNQFYTDSQLMDIFIAATNELIKKKWLLEKVPKKKPLKMTLELRQTENRIKELEQEQLFSSLELAELVFKRAELIYKDLKIDDHKSNTEKIKEALAGIEKITEFDEELFEAIIKQITVYQDTKVDVEYINGTIISRSIENSGKDEKHGSDEKDSSNNTASNKIRQACKSRAEKA</sequence>
<dbReference type="GO" id="GO:0003677">
    <property type="term" value="F:DNA binding"/>
    <property type="evidence" value="ECO:0007669"/>
    <property type="project" value="InterPro"/>
</dbReference>
<feature type="region of interest" description="Disordered" evidence="1">
    <location>
        <begin position="300"/>
        <end position="335"/>
    </location>
</feature>
<keyword evidence="3" id="KW-1185">Reference proteome</keyword>
<reference evidence="2 3" key="1">
    <citation type="submission" date="2020-09" db="EMBL/GenBank/DDBJ databases">
        <title>Characterization and genome sequencing of Ruminiclostridium sp. nov. MA18.</title>
        <authorList>
            <person name="Rettenmaier R."/>
            <person name="Kowollik M.-L."/>
            <person name="Liebl W."/>
            <person name="Zverlov V."/>
        </authorList>
    </citation>
    <scope>NUCLEOTIDE SEQUENCE [LARGE SCALE GENOMIC DNA]</scope>
    <source>
        <strain evidence="2 3">MA18</strain>
    </source>
</reference>
<organism evidence="2 3">
    <name type="scientific">Ruminiclostridium herbifermentans</name>
    <dbReference type="NCBI Taxonomy" id="2488810"/>
    <lineage>
        <taxon>Bacteria</taxon>
        <taxon>Bacillati</taxon>
        <taxon>Bacillota</taxon>
        <taxon>Clostridia</taxon>
        <taxon>Eubacteriales</taxon>
        <taxon>Oscillospiraceae</taxon>
        <taxon>Ruminiclostridium</taxon>
    </lineage>
</organism>
<name>A0A4U7JA37_9FIRM</name>
<evidence type="ECO:0000313" key="2">
    <source>
        <dbReference type="EMBL" id="QNU66417.1"/>
    </source>
</evidence>
<dbReference type="InterPro" id="IPR025827">
    <property type="entry name" value="Zn_ribbon_recom_dom"/>
</dbReference>
<dbReference type="Pfam" id="PF07508">
    <property type="entry name" value="Recombinase"/>
    <property type="match status" value="1"/>
</dbReference>
<proteinExistence type="predicted"/>
<dbReference type="Proteomes" id="UP000306409">
    <property type="component" value="Chromosome"/>
</dbReference>
<evidence type="ECO:0000256" key="1">
    <source>
        <dbReference type="SAM" id="MobiDB-lite"/>
    </source>
</evidence>
<gene>
    <name evidence="2" type="ORF">EHE19_016350</name>
</gene>
<dbReference type="InterPro" id="IPR038109">
    <property type="entry name" value="DNA_bind_recomb_sf"/>
</dbReference>
<dbReference type="AlphaFoldDB" id="A0A4U7JA37"/>
<evidence type="ECO:0000313" key="3">
    <source>
        <dbReference type="Proteomes" id="UP000306409"/>
    </source>
</evidence>
<dbReference type="PANTHER" id="PTHR30461:SF24">
    <property type="entry name" value="SITE-SPECIFIC INTEGRASE_RESOLVASE-RELATED"/>
    <property type="match status" value="1"/>
</dbReference>
<dbReference type="RefSeq" id="WP_137699202.1">
    <property type="nucleotide sequence ID" value="NZ_CP061336.1"/>
</dbReference>
<dbReference type="Gene3D" id="3.90.1750.20">
    <property type="entry name" value="Putative Large Serine Recombinase, Chain B, Domain 2"/>
    <property type="match status" value="1"/>
</dbReference>
<dbReference type="InterPro" id="IPR011109">
    <property type="entry name" value="DNA_bind_recombinase_dom"/>
</dbReference>
<dbReference type="GO" id="GO:0000150">
    <property type="term" value="F:DNA strand exchange activity"/>
    <property type="evidence" value="ECO:0007669"/>
    <property type="project" value="InterPro"/>
</dbReference>
<dbReference type="PROSITE" id="PS51737">
    <property type="entry name" value="RECOMBINASE_DNA_BIND"/>
    <property type="match status" value="1"/>
</dbReference>
<dbReference type="KEGG" id="rher:EHE19_016350"/>